<dbReference type="SUPFAM" id="SSF64593">
    <property type="entry name" value="Intermediate filament protein, coiled coil region"/>
    <property type="match status" value="1"/>
</dbReference>
<feature type="domain" description="IF rod" evidence="4">
    <location>
        <begin position="104"/>
        <end position="415"/>
    </location>
</feature>
<dbReference type="GO" id="GO:0005882">
    <property type="term" value="C:intermediate filament"/>
    <property type="evidence" value="ECO:0007669"/>
    <property type="project" value="UniProtKB-KW"/>
</dbReference>
<dbReference type="InterPro" id="IPR002957">
    <property type="entry name" value="Keratin_I"/>
</dbReference>
<feature type="coiled-coil region" evidence="3">
    <location>
        <begin position="115"/>
        <end position="142"/>
    </location>
</feature>
<organism evidence="5 6">
    <name type="scientific">Loxodonta africana</name>
    <name type="common">African elephant</name>
    <dbReference type="NCBI Taxonomy" id="9785"/>
    <lineage>
        <taxon>Eukaryota</taxon>
        <taxon>Metazoa</taxon>
        <taxon>Chordata</taxon>
        <taxon>Craniata</taxon>
        <taxon>Vertebrata</taxon>
        <taxon>Euteleostomi</taxon>
        <taxon>Mammalia</taxon>
        <taxon>Eutheria</taxon>
        <taxon>Afrotheria</taxon>
        <taxon>Proboscidea</taxon>
        <taxon>Elephantidae</taxon>
        <taxon>Loxodonta</taxon>
    </lineage>
</organism>
<evidence type="ECO:0000259" key="4">
    <source>
        <dbReference type="PROSITE" id="PS51842"/>
    </source>
</evidence>
<name>G3T8J2_LOXAF</name>
<dbReference type="PRINTS" id="PR01248">
    <property type="entry name" value="TYPE1KERATIN"/>
</dbReference>
<dbReference type="InParanoid" id="G3T8J2"/>
<dbReference type="Gene3D" id="1.20.5.1160">
    <property type="entry name" value="Vasodilator-stimulated phosphoprotein"/>
    <property type="match status" value="1"/>
</dbReference>
<dbReference type="PANTHER" id="PTHR23239">
    <property type="entry name" value="INTERMEDIATE FILAMENT"/>
    <property type="match status" value="1"/>
</dbReference>
<dbReference type="PANTHER" id="PTHR23239:SF32">
    <property type="entry name" value="PHAKININ"/>
    <property type="match status" value="1"/>
</dbReference>
<feature type="coiled-coil region" evidence="3">
    <location>
        <begin position="199"/>
        <end position="240"/>
    </location>
</feature>
<dbReference type="HOGENOM" id="CLU_012560_0_0_1"/>
<accession>G3T8J2</accession>
<evidence type="ECO:0000256" key="1">
    <source>
        <dbReference type="ARBA" id="ARBA00022754"/>
    </source>
</evidence>
<dbReference type="Ensembl" id="ENSLAFT00000011980.3">
    <property type="protein sequence ID" value="ENSLAFP00000010012.3"/>
    <property type="gene ID" value="ENSLAFG00000011983.3"/>
</dbReference>
<dbReference type="GO" id="GO:0045109">
    <property type="term" value="P:intermediate filament organization"/>
    <property type="evidence" value="ECO:0007669"/>
    <property type="project" value="Ensembl"/>
</dbReference>
<dbReference type="InterPro" id="IPR039008">
    <property type="entry name" value="IF_rod_dom"/>
</dbReference>
<keyword evidence="6" id="KW-1185">Reference proteome</keyword>
<dbReference type="GO" id="GO:0005212">
    <property type="term" value="F:structural constituent of eye lens"/>
    <property type="evidence" value="ECO:0007669"/>
    <property type="project" value="Ensembl"/>
</dbReference>
<dbReference type="SMART" id="SM01391">
    <property type="entry name" value="Filament"/>
    <property type="match status" value="1"/>
</dbReference>
<dbReference type="Gene3D" id="1.20.5.170">
    <property type="match status" value="1"/>
</dbReference>
<keyword evidence="2 3" id="KW-0175">Coiled coil</keyword>
<keyword evidence="1" id="KW-0403">Intermediate filament</keyword>
<proteinExistence type="predicted"/>
<evidence type="ECO:0000256" key="3">
    <source>
        <dbReference type="SAM" id="Coils"/>
    </source>
</evidence>
<feature type="coiled-coil region" evidence="3">
    <location>
        <begin position="314"/>
        <end position="394"/>
    </location>
</feature>
<dbReference type="GO" id="GO:0048469">
    <property type="term" value="P:cell maturation"/>
    <property type="evidence" value="ECO:0007669"/>
    <property type="project" value="Ensembl"/>
</dbReference>
<dbReference type="FunCoup" id="G3T8J2">
    <property type="interactions" value="16"/>
</dbReference>
<dbReference type="PROSITE" id="PS51842">
    <property type="entry name" value="IF_ROD_2"/>
    <property type="match status" value="1"/>
</dbReference>
<dbReference type="GO" id="GO:0005737">
    <property type="term" value="C:cytoplasm"/>
    <property type="evidence" value="ECO:0007669"/>
    <property type="project" value="Ensembl"/>
</dbReference>
<gene>
    <name evidence="5" type="primary">BFSP2</name>
</gene>
<dbReference type="STRING" id="9785.ENSLAFP00000010012"/>
<dbReference type="OMA" id="ETIRIQW"/>
<reference evidence="5" key="3">
    <citation type="submission" date="2025-09" db="UniProtKB">
        <authorList>
            <consortium name="Ensembl"/>
        </authorList>
    </citation>
    <scope>IDENTIFICATION</scope>
    <source>
        <strain evidence="5">Isolate ISIS603380</strain>
    </source>
</reference>
<reference evidence="5" key="2">
    <citation type="submission" date="2025-08" db="UniProtKB">
        <authorList>
            <consortium name="Ensembl"/>
        </authorList>
    </citation>
    <scope>IDENTIFICATION</scope>
    <source>
        <strain evidence="5">Isolate ISIS603380</strain>
    </source>
</reference>
<dbReference type="eggNOG" id="ENOG502QTD1">
    <property type="taxonomic scope" value="Eukaryota"/>
</dbReference>
<evidence type="ECO:0000256" key="2">
    <source>
        <dbReference type="ARBA" id="ARBA00023054"/>
    </source>
</evidence>
<dbReference type="GeneTree" id="ENSGT00940000159820"/>
<dbReference type="AlphaFoldDB" id="G3T8J2"/>
<reference evidence="5 6" key="1">
    <citation type="submission" date="2009-06" db="EMBL/GenBank/DDBJ databases">
        <title>The Genome Sequence of Loxodonta africana (African elephant).</title>
        <authorList>
            <person name="Di Palma F."/>
            <person name="Heiman D."/>
            <person name="Young S."/>
            <person name="Johnson J."/>
            <person name="Lander E.S."/>
            <person name="Lindblad-Toh K."/>
        </authorList>
    </citation>
    <scope>NUCLEOTIDE SEQUENCE [LARGE SCALE GENOMIC DNA]</scope>
    <source>
        <strain evidence="5 6">Isolate ISIS603380</strain>
    </source>
</reference>
<dbReference type="Proteomes" id="UP000007646">
    <property type="component" value="Unassembled WGS sequence"/>
</dbReference>
<evidence type="ECO:0000313" key="5">
    <source>
        <dbReference type="Ensembl" id="ENSLAFP00000010012.3"/>
    </source>
</evidence>
<evidence type="ECO:0000313" key="6">
    <source>
        <dbReference type="Proteomes" id="UP000007646"/>
    </source>
</evidence>
<dbReference type="GO" id="GO:0070307">
    <property type="term" value="P:lens fiber cell development"/>
    <property type="evidence" value="ECO:0007669"/>
    <property type="project" value="Ensembl"/>
</dbReference>
<dbReference type="Pfam" id="PF00038">
    <property type="entry name" value="Filament"/>
    <property type="match status" value="1"/>
</dbReference>
<sequence length="415" mass="46176">MSERRVVVDAPTGASFSMSLHRRRASFRGTQSSSPLESALGSRANVGGSLVQSPLIYIGTTPTGYIGGQGAHVTCRALGISSVFLQGLRSSGLPSVPAPGLEGDHDAAEDLGGCLVEYTAKVRALEQVIRELERQLRTHLESKAAGSGSWGALRASWTSSCQQLGNKVRQNYRMLVNYSTYQSSADIFNERYENEQPFRKAAEEEINCLYKVIDEANLTKMDLESQIESLKEELGFLSRNYEEDVKLLYKQLAGCELEQVEVPIGTGLDDILETIRTYWERDVEKSRVEAGALLQAKQQAGVARMAQTQEEKLAAALRVELHNTSCQVQSLQAETESLQALKRGLENTLHDAKHWHDIELQNLGAVVGRLEAELREIHAEAEQQREEREHLLELKCQLQKELAAYHALLDREEGR</sequence>
<protein>
    <submittedName>
        <fullName evidence="5">Beaded filament structural protein 2</fullName>
    </submittedName>
</protein>